<protein>
    <submittedName>
        <fullName evidence="2">Pentatricopeptide repeat-containing protein At1g34160</fullName>
    </submittedName>
</protein>
<sequence>MHTPMAFLDTLLNKCASLGHIKQFQAQLVTLGLFQFCTSRTKLLELCAISPFGSLDYAGEIFSRIESPTTNDWNAIIRGLAQSNEPREAITCYRTMSQIPQKPDALTCSFTLKACARMLALLEAKQIHSQLIRFGFQADVLLQTTLLDVYAKSGDLDNAQQLFDEMQLRDIATWNVLIAGLAQGSRPYDALVLFHQMRRERLRPNEVTVLGALSACSQLGSLHEGKMVHLYVQEEQMDTNVQVCNALIDMFAKCGSIDKACDVFYTMRCQKSLVSWNTMIMALALHGHGAHALDLFACMRDAGVHPDAVTYLAALCACNHSGLVSDGLQLFQSMVESGVRPNVKHYGSLVDLLGRAGRLEEAYQVITSLPMVPDVVLWQSLLGACKTYGNVELAERASRALVEMGSNSCGDFVLLSNVYASQARWTDVGKIRDAMKNRDVKKIPGFSFIEVEGVIHKFLNGDKNHSKWREIYSKLDEIGLRIKAHGYVPETCFVLHDIGEEDKEQALYYHSEKLAVAFGLISMRCGTPIQVIKNLRICGDCHVVIKLISKIYDREIIVRDRARFHRFKEGFCSCGDYW</sequence>
<dbReference type="Gene3D" id="1.25.40.10">
    <property type="entry name" value="Tetratricopeptide repeat domain"/>
    <property type="match status" value="4"/>
</dbReference>
<dbReference type="Proteomes" id="UP000189703">
    <property type="component" value="Unplaced"/>
</dbReference>
<accession>A0A1U8AU25</accession>
<dbReference type="InterPro" id="IPR002885">
    <property type="entry name" value="PPR_rpt"/>
</dbReference>
<dbReference type="AlphaFoldDB" id="A0A1U8AU25"/>
<dbReference type="GO" id="GO:0009451">
    <property type="term" value="P:RNA modification"/>
    <property type="evidence" value="ECO:0007669"/>
    <property type="project" value="InterPro"/>
</dbReference>
<dbReference type="GeneID" id="104603930"/>
<dbReference type="OMA" id="ASKARWM"/>
<dbReference type="PANTHER" id="PTHR47926:SF408">
    <property type="entry name" value="DYW DOMAIN-CONTAINING PROTEIN"/>
    <property type="match status" value="1"/>
</dbReference>
<evidence type="ECO:0000313" key="2">
    <source>
        <dbReference type="RefSeq" id="XP_010266407.1"/>
    </source>
</evidence>
<dbReference type="InterPro" id="IPR011990">
    <property type="entry name" value="TPR-like_helical_dom_sf"/>
</dbReference>
<dbReference type="PROSITE" id="PS51375">
    <property type="entry name" value="PPR"/>
    <property type="match status" value="5"/>
</dbReference>
<dbReference type="eggNOG" id="KOG4197">
    <property type="taxonomic scope" value="Eukaryota"/>
</dbReference>
<dbReference type="Pfam" id="PF14432">
    <property type="entry name" value="DYW_deaminase"/>
    <property type="match status" value="1"/>
</dbReference>
<dbReference type="FunCoup" id="A0A1U8AU25">
    <property type="interactions" value="906"/>
</dbReference>
<dbReference type="InterPro" id="IPR046848">
    <property type="entry name" value="E_motif"/>
</dbReference>
<dbReference type="PANTHER" id="PTHR47926">
    <property type="entry name" value="PENTATRICOPEPTIDE REPEAT-CONTAINING PROTEIN"/>
    <property type="match status" value="1"/>
</dbReference>
<gene>
    <name evidence="2" type="primary">LOC104603930</name>
</gene>
<dbReference type="OrthoDB" id="185373at2759"/>
<dbReference type="FunFam" id="1.25.40.10:FF:000344">
    <property type="entry name" value="Pentatricopeptide repeat-containing protein"/>
    <property type="match status" value="1"/>
</dbReference>
<reference evidence="2" key="1">
    <citation type="submission" date="2025-08" db="UniProtKB">
        <authorList>
            <consortium name="RefSeq"/>
        </authorList>
    </citation>
    <scope>IDENTIFICATION</scope>
</reference>
<dbReference type="Pfam" id="PF01535">
    <property type="entry name" value="PPR"/>
    <property type="match status" value="3"/>
</dbReference>
<evidence type="ECO:0000313" key="1">
    <source>
        <dbReference type="Proteomes" id="UP000189703"/>
    </source>
</evidence>
<dbReference type="Pfam" id="PF13812">
    <property type="entry name" value="PPR_3"/>
    <property type="match status" value="1"/>
</dbReference>
<dbReference type="GO" id="GO:0003723">
    <property type="term" value="F:RNA binding"/>
    <property type="evidence" value="ECO:0007669"/>
    <property type="project" value="InterPro"/>
</dbReference>
<dbReference type="RefSeq" id="XP_010266407.1">
    <property type="nucleotide sequence ID" value="XM_010268105.1"/>
</dbReference>
<dbReference type="FunFam" id="1.25.40.10:FF:002536">
    <property type="entry name" value="Tetratricopeptide repeat (TPR)-like superfamily protein"/>
    <property type="match status" value="1"/>
</dbReference>
<dbReference type="KEGG" id="nnu:104603930"/>
<dbReference type="Pfam" id="PF20431">
    <property type="entry name" value="E_motif"/>
    <property type="match status" value="1"/>
</dbReference>
<dbReference type="InterPro" id="IPR032867">
    <property type="entry name" value="DYW_dom"/>
</dbReference>
<dbReference type="InterPro" id="IPR046960">
    <property type="entry name" value="PPR_At4g14850-like_plant"/>
</dbReference>
<name>A0A1U8AU25_NELNU</name>
<proteinExistence type="predicted"/>
<dbReference type="GO" id="GO:0008270">
    <property type="term" value="F:zinc ion binding"/>
    <property type="evidence" value="ECO:0007669"/>
    <property type="project" value="InterPro"/>
</dbReference>
<organism evidence="1 2">
    <name type="scientific">Nelumbo nucifera</name>
    <name type="common">Sacred lotus</name>
    <dbReference type="NCBI Taxonomy" id="4432"/>
    <lineage>
        <taxon>Eukaryota</taxon>
        <taxon>Viridiplantae</taxon>
        <taxon>Streptophyta</taxon>
        <taxon>Embryophyta</taxon>
        <taxon>Tracheophyta</taxon>
        <taxon>Spermatophyta</taxon>
        <taxon>Magnoliopsida</taxon>
        <taxon>Proteales</taxon>
        <taxon>Nelumbonaceae</taxon>
        <taxon>Nelumbo</taxon>
    </lineage>
</organism>
<keyword evidence="1" id="KW-1185">Reference proteome</keyword>
<dbReference type="Pfam" id="PF13041">
    <property type="entry name" value="PPR_2"/>
    <property type="match status" value="2"/>
</dbReference>
<dbReference type="NCBIfam" id="TIGR00756">
    <property type="entry name" value="PPR"/>
    <property type="match status" value="5"/>
</dbReference>